<dbReference type="InterPro" id="IPR002931">
    <property type="entry name" value="Transglutaminase-like"/>
</dbReference>
<dbReference type="SUPFAM" id="SSF54001">
    <property type="entry name" value="Cysteine proteinases"/>
    <property type="match status" value="1"/>
</dbReference>
<dbReference type="RefSeq" id="WP_159397701.1">
    <property type="nucleotide sequence ID" value="NZ_CP012673.1"/>
</dbReference>
<dbReference type="OrthoDB" id="9804872at2"/>
<dbReference type="Proteomes" id="UP000238348">
    <property type="component" value="Chromosome"/>
</dbReference>
<gene>
    <name evidence="2" type="ORF">SOCE26_076970</name>
</gene>
<dbReference type="EMBL" id="CP012673">
    <property type="protein sequence ID" value="AUX46192.1"/>
    <property type="molecule type" value="Genomic_DNA"/>
</dbReference>
<dbReference type="Pfam" id="PF01841">
    <property type="entry name" value="Transglut_core"/>
    <property type="match status" value="1"/>
</dbReference>
<sequence>MAQTIRKLRVTHTTKYTYDRPVERSVHKLHLCPMYDWDQRVLSHTLAITPEVTTVECEDVFGNWVTRFEITSPYTELTISADSIVELYDSDPFAFAKKKIRPAFPLVWMPWEQLMIAPYQRPVELPDTQLQELFDYAMSFVGRNDGDLMETLFEINLTLFREYQYVPGSTNLSTTPYDVFVSRRGVCQDSANLFICLARLLGIPARYVCGYIYTGNVGASRAGSDATHAWVQLYIPNIGWKGFDPTNGVLTGLDHVRVGYGRNYLDATPTAGTLFTAAAETMTVDVAVAEVE</sequence>
<dbReference type="PANTHER" id="PTHR33490:SF6">
    <property type="entry name" value="SLL1049 PROTEIN"/>
    <property type="match status" value="1"/>
</dbReference>
<dbReference type="SMART" id="SM00460">
    <property type="entry name" value="TGc"/>
    <property type="match status" value="1"/>
</dbReference>
<organism evidence="2 3">
    <name type="scientific">Sorangium cellulosum</name>
    <name type="common">Polyangium cellulosum</name>
    <dbReference type="NCBI Taxonomy" id="56"/>
    <lineage>
        <taxon>Bacteria</taxon>
        <taxon>Pseudomonadati</taxon>
        <taxon>Myxococcota</taxon>
        <taxon>Polyangia</taxon>
        <taxon>Polyangiales</taxon>
        <taxon>Polyangiaceae</taxon>
        <taxon>Sorangium</taxon>
    </lineage>
</organism>
<dbReference type="Pfam" id="PF08379">
    <property type="entry name" value="Bact_transglu_N"/>
    <property type="match status" value="1"/>
</dbReference>
<dbReference type="Gene3D" id="3.10.620.30">
    <property type="match status" value="1"/>
</dbReference>
<dbReference type="AlphaFoldDB" id="A0A2L0F3Q5"/>
<accession>A0A2L0F3Q5</accession>
<protein>
    <submittedName>
        <fullName evidence="2">Transglutaminase</fullName>
    </submittedName>
</protein>
<evidence type="ECO:0000259" key="1">
    <source>
        <dbReference type="SMART" id="SM00460"/>
    </source>
</evidence>
<name>A0A2L0F3Q5_SORCE</name>
<proteinExistence type="predicted"/>
<feature type="domain" description="Transglutaminase-like" evidence="1">
    <location>
        <begin position="179"/>
        <end position="247"/>
    </location>
</feature>
<dbReference type="InterPro" id="IPR038765">
    <property type="entry name" value="Papain-like_cys_pep_sf"/>
</dbReference>
<dbReference type="InterPro" id="IPR013589">
    <property type="entry name" value="Bac_transglu_N"/>
</dbReference>
<evidence type="ECO:0000313" key="2">
    <source>
        <dbReference type="EMBL" id="AUX46192.1"/>
    </source>
</evidence>
<evidence type="ECO:0000313" key="3">
    <source>
        <dbReference type="Proteomes" id="UP000238348"/>
    </source>
</evidence>
<reference evidence="2 3" key="1">
    <citation type="submission" date="2015-09" db="EMBL/GenBank/DDBJ databases">
        <title>Sorangium comparison.</title>
        <authorList>
            <person name="Zaburannyi N."/>
            <person name="Bunk B."/>
            <person name="Overmann J."/>
            <person name="Mueller R."/>
        </authorList>
    </citation>
    <scope>NUCLEOTIDE SEQUENCE [LARGE SCALE GENOMIC DNA]</scope>
    <source>
        <strain evidence="2 3">So ce26</strain>
    </source>
</reference>
<dbReference type="PANTHER" id="PTHR33490">
    <property type="entry name" value="BLR5614 PROTEIN-RELATED"/>
    <property type="match status" value="1"/>
</dbReference>